<evidence type="ECO:0000313" key="3">
    <source>
        <dbReference type="EMBL" id="CAB4956540.1"/>
    </source>
</evidence>
<reference evidence="1" key="1">
    <citation type="submission" date="2020-05" db="EMBL/GenBank/DDBJ databases">
        <authorList>
            <person name="Chiriac C."/>
            <person name="Salcher M."/>
            <person name="Ghai R."/>
            <person name="Kavagutti S V."/>
        </authorList>
    </citation>
    <scope>NUCLEOTIDE SEQUENCE</scope>
</reference>
<name>A0A6J6AU36_9ZZZZ</name>
<organism evidence="1">
    <name type="scientific">freshwater metagenome</name>
    <dbReference type="NCBI Taxonomy" id="449393"/>
    <lineage>
        <taxon>unclassified sequences</taxon>
        <taxon>metagenomes</taxon>
        <taxon>ecological metagenomes</taxon>
    </lineage>
</organism>
<gene>
    <name evidence="1" type="ORF">UFOPK1380_00210</name>
    <name evidence="2" type="ORF">UFOPK2689_00383</name>
    <name evidence="3" type="ORF">UFOPK3874_00271</name>
</gene>
<dbReference type="AlphaFoldDB" id="A0A6J6AU36"/>
<protein>
    <submittedName>
        <fullName evidence="1">Unannotated protein</fullName>
    </submittedName>
</protein>
<evidence type="ECO:0000313" key="1">
    <source>
        <dbReference type="EMBL" id="CAB4530332.1"/>
    </source>
</evidence>
<dbReference type="EMBL" id="CAFBNS010000029">
    <property type="protein sequence ID" value="CAB4956540.1"/>
    <property type="molecule type" value="Genomic_DNA"/>
</dbReference>
<dbReference type="Pfam" id="PF08882">
    <property type="entry name" value="Acetone_carb_G"/>
    <property type="match status" value="1"/>
</dbReference>
<sequence>MSTRQSRTLIIENGSTCCAECKKAIAPAGTSWKSGAALSRTKVIDIPGSTSSTHPDVEIRHFSCPACGALLDSETALPGDPFLDDILTNK</sequence>
<dbReference type="InterPro" id="IPR016750">
    <property type="entry name" value="Aceto_COase_bsu/gsu"/>
</dbReference>
<accession>A0A6J6AU36</accession>
<proteinExistence type="predicted"/>
<evidence type="ECO:0000313" key="2">
    <source>
        <dbReference type="EMBL" id="CAB4718638.1"/>
    </source>
</evidence>
<dbReference type="EMBL" id="CAEZYL010000012">
    <property type="protein sequence ID" value="CAB4718638.1"/>
    <property type="molecule type" value="Genomic_DNA"/>
</dbReference>
<dbReference type="EMBL" id="CAEZSC010000006">
    <property type="protein sequence ID" value="CAB4530332.1"/>
    <property type="molecule type" value="Genomic_DNA"/>
</dbReference>